<evidence type="ECO:0000313" key="2">
    <source>
        <dbReference type="Proteomes" id="UP000588068"/>
    </source>
</evidence>
<reference evidence="1 2" key="1">
    <citation type="submission" date="2020-08" db="EMBL/GenBank/DDBJ databases">
        <title>Genomic Encyclopedia of Type Strains, Phase IV (KMG-IV): sequencing the most valuable type-strain genomes for metagenomic binning, comparative biology and taxonomic classification.</title>
        <authorList>
            <person name="Goeker M."/>
        </authorList>
    </citation>
    <scope>NUCLEOTIDE SEQUENCE [LARGE SCALE GENOMIC DNA]</scope>
    <source>
        <strain evidence="1 2">DSM 26723</strain>
    </source>
</reference>
<dbReference type="Proteomes" id="UP000588068">
    <property type="component" value="Unassembled WGS sequence"/>
</dbReference>
<gene>
    <name evidence="1" type="ORF">HNQ60_004523</name>
</gene>
<evidence type="ECO:0000313" key="1">
    <source>
        <dbReference type="EMBL" id="MBB6095632.1"/>
    </source>
</evidence>
<evidence type="ECO:0008006" key="3">
    <source>
        <dbReference type="Google" id="ProtNLM"/>
    </source>
</evidence>
<dbReference type="EMBL" id="JACHHZ010000006">
    <property type="protein sequence ID" value="MBB6095632.1"/>
    <property type="molecule type" value="Genomic_DNA"/>
</dbReference>
<proteinExistence type="predicted"/>
<protein>
    <recommendedName>
        <fullName evidence="3">Apea-like HEPN domain-containing protein</fullName>
    </recommendedName>
</protein>
<comment type="caution">
    <text evidence="1">The sequence shown here is derived from an EMBL/GenBank/DDBJ whole genome shotgun (WGS) entry which is preliminary data.</text>
</comment>
<keyword evidence="2" id="KW-1185">Reference proteome</keyword>
<name>A0A841HUH2_9GAMM</name>
<dbReference type="AlphaFoldDB" id="A0A841HUH2"/>
<sequence length="356" mass="39253">MEISTAALDAMGFKDGLEVEATFHSVNVYSLSGITCSQPTTLESAIGKTAQHSDYQLAVGLSVNEACKRLIGDTLVEDELKWMEERACCGPYLLVAIKVNPAKRIGRVKEEIASISTYGMFSMEKAAIAAIESDVLPRAVTSVTQLISAAGYVCAARHVAREVFGLDPALRPVHDIRFSLSGTGSSSRLVSDAIIRSAVAEAPGLAHKLDPKVARFLRLAEDEVDLLRRFLFFFLAVEVETHRAFAAIDHASLIPDLLDPSLPHNAIIRGFLREQPERLKNLKDRFTWCAMFAWPAMTDVDVQDFARLKSVRDKLSHGEITAPPPEAVISVEALARRLQHYRIPPESMRRMVSPDE</sequence>
<accession>A0A841HUH2</accession>
<dbReference type="RefSeq" id="WP_184335036.1">
    <property type="nucleotide sequence ID" value="NZ_JACHHZ010000006.1"/>
</dbReference>
<organism evidence="1 2">
    <name type="scientific">Povalibacter uvarum</name>
    <dbReference type="NCBI Taxonomy" id="732238"/>
    <lineage>
        <taxon>Bacteria</taxon>
        <taxon>Pseudomonadati</taxon>
        <taxon>Pseudomonadota</taxon>
        <taxon>Gammaproteobacteria</taxon>
        <taxon>Steroidobacterales</taxon>
        <taxon>Steroidobacteraceae</taxon>
        <taxon>Povalibacter</taxon>
    </lineage>
</organism>